<dbReference type="AlphaFoldDB" id="A0A161TD17"/>
<organism evidence="2 3">
    <name type="scientific">Xylona heveae (strain CBS 132557 / TC161)</name>
    <dbReference type="NCBI Taxonomy" id="1328760"/>
    <lineage>
        <taxon>Eukaryota</taxon>
        <taxon>Fungi</taxon>
        <taxon>Dikarya</taxon>
        <taxon>Ascomycota</taxon>
        <taxon>Pezizomycotina</taxon>
        <taxon>Xylonomycetes</taxon>
        <taxon>Xylonales</taxon>
        <taxon>Xylonaceae</taxon>
        <taxon>Xylona</taxon>
    </lineage>
</organism>
<keyword evidence="3" id="KW-1185">Reference proteome</keyword>
<evidence type="ECO:0000313" key="3">
    <source>
        <dbReference type="Proteomes" id="UP000076632"/>
    </source>
</evidence>
<dbReference type="STRING" id="1328760.A0A161TD17"/>
<gene>
    <name evidence="2" type="ORF">L228DRAFT_122791</name>
</gene>
<dbReference type="InParanoid" id="A0A161TD17"/>
<evidence type="ECO:0000259" key="1">
    <source>
        <dbReference type="Pfam" id="PF13391"/>
    </source>
</evidence>
<reference evidence="2 3" key="1">
    <citation type="journal article" date="2016" name="Fungal Biol.">
        <title>The genome of Xylona heveae provides a window into fungal endophytism.</title>
        <authorList>
            <person name="Gazis R."/>
            <person name="Kuo A."/>
            <person name="Riley R."/>
            <person name="LaButti K."/>
            <person name="Lipzen A."/>
            <person name="Lin J."/>
            <person name="Amirebrahimi M."/>
            <person name="Hesse C.N."/>
            <person name="Spatafora J.W."/>
            <person name="Henrissat B."/>
            <person name="Hainaut M."/>
            <person name="Grigoriev I.V."/>
            <person name="Hibbett D.S."/>
        </authorList>
    </citation>
    <scope>NUCLEOTIDE SEQUENCE [LARGE SCALE GENOMIC DNA]</scope>
    <source>
        <strain evidence="2 3">TC161</strain>
    </source>
</reference>
<name>A0A161TD17_XYLHT</name>
<proteinExistence type="predicted"/>
<dbReference type="OMA" id="MIWRAND"/>
<feature type="domain" description="HNH nuclease" evidence="1">
    <location>
        <begin position="8"/>
        <end position="78"/>
    </location>
</feature>
<sequence>MVSGAPNRLAAFGDFIGLQAAHLFPLAKEMIWRANDYRCWVMDMDDAPESSRINSIQNGLLMSESLHSCFDQYLFSINPDDGYKIISFVPDNWGVDGRILELPCREPSNPHHVSDELLRWHFRQGVLANMRGAGEPTFDNDFPPRRDQMAVLRSEPYGKERLEMEVSERLKCATQRSENHAH</sequence>
<dbReference type="EMBL" id="KV407457">
    <property type="protein sequence ID" value="KZF23717.1"/>
    <property type="molecule type" value="Genomic_DNA"/>
</dbReference>
<accession>A0A161TD17</accession>
<evidence type="ECO:0000313" key="2">
    <source>
        <dbReference type="EMBL" id="KZF23717.1"/>
    </source>
</evidence>
<dbReference type="RefSeq" id="XP_018189272.1">
    <property type="nucleotide sequence ID" value="XM_018329016.1"/>
</dbReference>
<dbReference type="OrthoDB" id="2142759at2759"/>
<protein>
    <recommendedName>
        <fullName evidence="1">HNH nuclease domain-containing protein</fullName>
    </recommendedName>
</protein>
<dbReference type="Pfam" id="PF13391">
    <property type="entry name" value="HNH_2"/>
    <property type="match status" value="1"/>
</dbReference>
<dbReference type="GeneID" id="28894153"/>
<dbReference type="Proteomes" id="UP000076632">
    <property type="component" value="Unassembled WGS sequence"/>
</dbReference>
<dbReference type="InterPro" id="IPR003615">
    <property type="entry name" value="HNH_nuc"/>
</dbReference>